<dbReference type="Proteomes" id="UP001337681">
    <property type="component" value="Unassembled WGS sequence"/>
</dbReference>
<accession>A0ABU7GZK7</accession>
<dbReference type="Gene3D" id="3.40.50.1240">
    <property type="entry name" value="Phosphoglycerate mutase-like"/>
    <property type="match status" value="1"/>
</dbReference>
<dbReference type="Pfam" id="PF00300">
    <property type="entry name" value="His_Phos_1"/>
    <property type="match status" value="1"/>
</dbReference>
<dbReference type="CDD" id="cd07040">
    <property type="entry name" value="HP"/>
    <property type="match status" value="1"/>
</dbReference>
<reference evidence="1 2" key="1">
    <citation type="submission" date="2024-01" db="EMBL/GenBank/DDBJ databases">
        <title>Pedobacter sp. nov., isolated from oil-contaminated soil.</title>
        <authorList>
            <person name="Le N.T.T."/>
        </authorList>
    </citation>
    <scope>NUCLEOTIDE SEQUENCE [LARGE SCALE GENOMIC DNA]</scope>
    <source>
        <strain evidence="1 2">VNH31</strain>
    </source>
</reference>
<sequence length="172" mass="19487">MKKVLLVVIALFFVQFSFAQKLTVYIVRHAEKDMSNTTLKDPELSFEGKQRALELNRILKGKGINDIFSTNYIRTRNTAGPLRDYRGLPLHLYDATKPADLVKTIKTEYDGKTLLIVGHSNTVLELIEAFGGKKPFEEIPETVYDNLFKLTINGDKISVSTSKYGKKSIEEN</sequence>
<evidence type="ECO:0000313" key="2">
    <source>
        <dbReference type="Proteomes" id="UP001337681"/>
    </source>
</evidence>
<name>A0ABU7GZK7_9SPHI</name>
<dbReference type="RefSeq" id="WP_330145359.1">
    <property type="nucleotide sequence ID" value="NZ_JAZDQU010000001.1"/>
</dbReference>
<protein>
    <submittedName>
        <fullName evidence="1">Histidine phosphatase family protein</fullName>
        <ecNumber evidence="1">3.1.3.-</ecNumber>
    </submittedName>
</protein>
<dbReference type="GO" id="GO:0016787">
    <property type="term" value="F:hydrolase activity"/>
    <property type="evidence" value="ECO:0007669"/>
    <property type="project" value="UniProtKB-KW"/>
</dbReference>
<dbReference type="InterPro" id="IPR013078">
    <property type="entry name" value="His_Pase_superF_clade-1"/>
</dbReference>
<keyword evidence="2" id="KW-1185">Reference proteome</keyword>
<dbReference type="InterPro" id="IPR029033">
    <property type="entry name" value="His_PPase_superfam"/>
</dbReference>
<proteinExistence type="predicted"/>
<keyword evidence="1" id="KW-0378">Hydrolase</keyword>
<dbReference type="SUPFAM" id="SSF53254">
    <property type="entry name" value="Phosphoglycerate mutase-like"/>
    <property type="match status" value="1"/>
</dbReference>
<dbReference type="EMBL" id="JAZDQU010000001">
    <property type="protein sequence ID" value="MEE1884444.1"/>
    <property type="molecule type" value="Genomic_DNA"/>
</dbReference>
<evidence type="ECO:0000313" key="1">
    <source>
        <dbReference type="EMBL" id="MEE1884444.1"/>
    </source>
</evidence>
<dbReference type="EC" id="3.1.3.-" evidence="1"/>
<gene>
    <name evidence="1" type="ORF">VRU49_03320</name>
</gene>
<organism evidence="1 2">
    <name type="scientific">Pedobacter flavus</name>
    <dbReference type="NCBI Taxonomy" id="3113906"/>
    <lineage>
        <taxon>Bacteria</taxon>
        <taxon>Pseudomonadati</taxon>
        <taxon>Bacteroidota</taxon>
        <taxon>Sphingobacteriia</taxon>
        <taxon>Sphingobacteriales</taxon>
        <taxon>Sphingobacteriaceae</taxon>
        <taxon>Pedobacter</taxon>
    </lineage>
</organism>
<comment type="caution">
    <text evidence="1">The sequence shown here is derived from an EMBL/GenBank/DDBJ whole genome shotgun (WGS) entry which is preliminary data.</text>
</comment>